<comment type="caution">
    <text evidence="2">The sequence shown here is derived from an EMBL/GenBank/DDBJ whole genome shotgun (WGS) entry which is preliminary data.</text>
</comment>
<organism evidence="2 3">
    <name type="scientific">Tersicoccus solisilvae</name>
    <dbReference type="NCBI Taxonomy" id="1882339"/>
    <lineage>
        <taxon>Bacteria</taxon>
        <taxon>Bacillati</taxon>
        <taxon>Actinomycetota</taxon>
        <taxon>Actinomycetes</taxon>
        <taxon>Micrococcales</taxon>
        <taxon>Micrococcaceae</taxon>
        <taxon>Tersicoccus</taxon>
    </lineage>
</organism>
<keyword evidence="3" id="KW-1185">Reference proteome</keyword>
<dbReference type="Proteomes" id="UP000597761">
    <property type="component" value="Unassembled WGS sequence"/>
</dbReference>
<accession>A0ABQ1NYU3</accession>
<protein>
    <submittedName>
        <fullName evidence="2">Uncharacterized protein</fullName>
    </submittedName>
</protein>
<evidence type="ECO:0000313" key="3">
    <source>
        <dbReference type="Proteomes" id="UP000597761"/>
    </source>
</evidence>
<reference evidence="3" key="1">
    <citation type="journal article" date="2019" name="Int. J. Syst. Evol. Microbiol.">
        <title>The Global Catalogue of Microorganisms (GCM) 10K type strain sequencing project: providing services to taxonomists for standard genome sequencing and annotation.</title>
        <authorList>
            <consortium name="The Broad Institute Genomics Platform"/>
            <consortium name="The Broad Institute Genome Sequencing Center for Infectious Disease"/>
            <person name="Wu L."/>
            <person name="Ma J."/>
        </authorList>
    </citation>
    <scope>NUCLEOTIDE SEQUENCE [LARGE SCALE GENOMIC DNA]</scope>
    <source>
        <strain evidence="3">CGMCC 1.15480</strain>
    </source>
</reference>
<gene>
    <name evidence="2" type="ORF">GCM10011512_12830</name>
</gene>
<evidence type="ECO:0000313" key="2">
    <source>
        <dbReference type="EMBL" id="GGC87328.1"/>
    </source>
</evidence>
<feature type="region of interest" description="Disordered" evidence="1">
    <location>
        <begin position="78"/>
        <end position="98"/>
    </location>
</feature>
<name>A0ABQ1NYU3_9MICC</name>
<evidence type="ECO:0000256" key="1">
    <source>
        <dbReference type="SAM" id="MobiDB-lite"/>
    </source>
</evidence>
<sequence>MLTPWGDGYPGLDGVGEDLGPFVFAAFPRHAGQCAAARGPMTRAAGQRSPMVAIRWSMPVRESATRAVPIPKIAYAEIGTRSSHSRQDPALPRTGKAR</sequence>
<dbReference type="EMBL" id="BMJI01000005">
    <property type="protein sequence ID" value="GGC87328.1"/>
    <property type="molecule type" value="Genomic_DNA"/>
</dbReference>
<proteinExistence type="predicted"/>